<reference evidence="2 3" key="1">
    <citation type="journal article" date="2019" name="J. Ind. Microbiol. Biotechnol.">
        <title>Paenibacillus amylolyticus 27C64 has a diverse set of carbohydrate-active enzymes and complete pectin deconstruction system.</title>
        <authorList>
            <person name="Keggi C."/>
            <person name="Doran-Peterson J."/>
        </authorList>
    </citation>
    <scope>NUCLEOTIDE SEQUENCE [LARGE SCALE GENOMIC DNA]</scope>
    <source>
        <strain evidence="2 3">27C64</strain>
    </source>
</reference>
<sequence>MRMSYEQLSKEERFSLDIRRTYLLGMYMNEWGMPESRIVLSKTERSIHVEIYYFPATLQSEISRFVTVGLSQATRPTGERVSAEWMLALPSDLGGVSVARINTYLADIITHHIENAPNSDIPRVMKSSPLAPTEWNATALLIDELRGENESLELIHIGQETIPLLWVIPITAKEADLILEQGIEEFDTHVESSDYSIIDPQRP</sequence>
<dbReference type="Proteomes" id="UP000323664">
    <property type="component" value="Unassembled WGS sequence"/>
</dbReference>
<evidence type="ECO:0000313" key="3">
    <source>
        <dbReference type="Proteomes" id="UP000323664"/>
    </source>
</evidence>
<proteinExistence type="predicted"/>
<protein>
    <submittedName>
        <fullName evidence="2">Suppressor of fused domain protein</fullName>
    </submittedName>
</protein>
<comment type="caution">
    <text evidence="2">The sequence shown here is derived from an EMBL/GenBank/DDBJ whole genome shotgun (WGS) entry which is preliminary data.</text>
</comment>
<dbReference type="AlphaFoldDB" id="A0A5M9WK02"/>
<dbReference type="EMBL" id="RIAS01000001">
    <property type="protein sequence ID" value="KAA8782473.1"/>
    <property type="molecule type" value="Genomic_DNA"/>
</dbReference>
<evidence type="ECO:0000259" key="1">
    <source>
        <dbReference type="Pfam" id="PF05076"/>
    </source>
</evidence>
<dbReference type="InterPro" id="IPR020941">
    <property type="entry name" value="SUFU-like_domain"/>
</dbReference>
<gene>
    <name evidence="2" type="ORF">EC604_01240</name>
</gene>
<dbReference type="Pfam" id="PF05076">
    <property type="entry name" value="SUFU"/>
    <property type="match status" value="1"/>
</dbReference>
<accession>A0A5M9WK02</accession>
<name>A0A5M9WK02_PAEAM</name>
<organism evidence="2 3">
    <name type="scientific">Paenibacillus amylolyticus</name>
    <dbReference type="NCBI Taxonomy" id="1451"/>
    <lineage>
        <taxon>Bacteria</taxon>
        <taxon>Bacillati</taxon>
        <taxon>Bacillota</taxon>
        <taxon>Bacilli</taxon>
        <taxon>Bacillales</taxon>
        <taxon>Paenibacillaceae</taxon>
        <taxon>Paenibacillus</taxon>
    </lineage>
</organism>
<evidence type="ECO:0000313" key="2">
    <source>
        <dbReference type="EMBL" id="KAA8782473.1"/>
    </source>
</evidence>
<feature type="domain" description="Suppressor of fused-like" evidence="1">
    <location>
        <begin position="47"/>
        <end position="203"/>
    </location>
</feature>
<dbReference type="OrthoDB" id="2650436at2"/>